<proteinExistence type="predicted"/>
<name>A0A8S5VHM5_9CAUD</name>
<keyword evidence="2" id="KW-0472">Membrane</keyword>
<evidence type="ECO:0000256" key="2">
    <source>
        <dbReference type="SAM" id="Phobius"/>
    </source>
</evidence>
<feature type="compositionally biased region" description="Low complexity" evidence="1">
    <location>
        <begin position="71"/>
        <end position="101"/>
    </location>
</feature>
<evidence type="ECO:0000313" key="4">
    <source>
        <dbReference type="EMBL" id="DAG06212.1"/>
    </source>
</evidence>
<evidence type="ECO:0000256" key="1">
    <source>
        <dbReference type="SAM" id="MobiDB-lite"/>
    </source>
</evidence>
<feature type="domain" description="DZANK-type" evidence="3">
    <location>
        <begin position="6"/>
        <end position="51"/>
    </location>
</feature>
<dbReference type="InterPro" id="IPR025874">
    <property type="entry name" value="DZR"/>
</dbReference>
<feature type="region of interest" description="Disordered" evidence="1">
    <location>
        <begin position="68"/>
        <end position="137"/>
    </location>
</feature>
<protein>
    <submittedName>
        <fullName evidence="4">Double zinc ribbon protein</fullName>
    </submittedName>
</protein>
<feature type="transmembrane region" description="Helical" evidence="2">
    <location>
        <begin position="143"/>
        <end position="162"/>
    </location>
</feature>
<keyword evidence="2" id="KW-0812">Transmembrane</keyword>
<dbReference type="EMBL" id="BK016267">
    <property type="protein sequence ID" value="DAG06212.1"/>
    <property type="molecule type" value="Genomic_DNA"/>
</dbReference>
<keyword evidence="2" id="KW-1133">Transmembrane helix</keyword>
<dbReference type="Pfam" id="PF12773">
    <property type="entry name" value="DZR"/>
    <property type="match status" value="1"/>
</dbReference>
<evidence type="ECO:0000259" key="3">
    <source>
        <dbReference type="Pfam" id="PF12773"/>
    </source>
</evidence>
<accession>A0A8S5VHM5</accession>
<reference evidence="4" key="1">
    <citation type="journal article" date="2021" name="Proc. Natl. Acad. Sci. U.S.A.">
        <title>A Catalog of Tens of Thousands of Viruses from Human Metagenomes Reveals Hidden Associations with Chronic Diseases.</title>
        <authorList>
            <person name="Tisza M.J."/>
            <person name="Buck C.B."/>
        </authorList>
    </citation>
    <scope>NUCLEOTIDE SEQUENCE</scope>
    <source>
        <strain evidence="4">Ct3z32</strain>
    </source>
</reference>
<sequence>MAIIKCPECGRQISDKAPTCPSCGVEIAGKITKCPHCGEVYFSSQEMCPNCHEIAVGVAHPVASSAAVKDPTPVASPSPVSSPASEIPSTSQVVSSTSQTVPPTPPVPPVPPVRRPGVTASGNDGGEGNTPQEPQKKKNTRSIFIISFIFAVLACGIMYYFYDSANRNKEMEAYEYAMQSSDPMVLQSYLDTYKDADEAHRDSIMAHLDLLKQNDQDWTNAVVSGSKEALEAYLQKYPNSLHKQEALLKIDSLDWNVAKAADTADAYQAYLNAHTDGAHIEEAENALKKVKSRDLQPEEKQMVSGLFRQFFQSINSHNADGLTATCEDILSSLLGKNSATKADVVTFMDKLYKDNVANMNWHINNDYQIKKREVGDEEYEYQVQFSARQDVDLTDGTKKEQLFKISAVVSPDGKVSAFNMNKVSEPQQ</sequence>
<organism evidence="4">
    <name type="scientific">Siphoviridae sp. ct3z32</name>
    <dbReference type="NCBI Taxonomy" id="2825327"/>
    <lineage>
        <taxon>Viruses</taxon>
        <taxon>Duplodnaviria</taxon>
        <taxon>Heunggongvirae</taxon>
        <taxon>Uroviricota</taxon>
        <taxon>Caudoviricetes</taxon>
    </lineage>
</organism>
<feature type="compositionally biased region" description="Pro residues" evidence="1">
    <location>
        <begin position="102"/>
        <end position="114"/>
    </location>
</feature>